<feature type="transmembrane region" description="Helical" evidence="1">
    <location>
        <begin position="20"/>
        <end position="36"/>
    </location>
</feature>
<dbReference type="OrthoDB" id="9808870at2"/>
<feature type="transmembrane region" description="Helical" evidence="1">
    <location>
        <begin position="71"/>
        <end position="90"/>
    </location>
</feature>
<dbReference type="STRING" id="1548749.LS48_03595"/>
<protein>
    <submittedName>
        <fullName evidence="2">HupE / UreJ protein</fullName>
    </submittedName>
</protein>
<dbReference type="PATRIC" id="fig|1548749.3.peg.764"/>
<feature type="transmembrane region" description="Helical" evidence="1">
    <location>
        <begin position="102"/>
        <end position="125"/>
    </location>
</feature>
<keyword evidence="1" id="KW-0472">Membrane</keyword>
<feature type="transmembrane region" description="Helical" evidence="1">
    <location>
        <begin position="137"/>
        <end position="158"/>
    </location>
</feature>
<keyword evidence="1" id="KW-0812">Transmembrane</keyword>
<feature type="transmembrane region" description="Helical" evidence="1">
    <location>
        <begin position="170"/>
        <end position="187"/>
    </location>
</feature>
<dbReference type="Pfam" id="PF13795">
    <property type="entry name" value="HupE_UreJ_2"/>
    <property type="match status" value="1"/>
</dbReference>
<accession>A0A137RJZ0</accession>
<feature type="transmembrane region" description="Helical" evidence="1">
    <location>
        <begin position="43"/>
        <end position="65"/>
    </location>
</feature>
<dbReference type="Proteomes" id="UP000070138">
    <property type="component" value="Unassembled WGS sequence"/>
</dbReference>
<dbReference type="RefSeq" id="WP_062620052.1">
    <property type="nucleotide sequence ID" value="NZ_JRWG01000002.1"/>
</dbReference>
<evidence type="ECO:0000256" key="1">
    <source>
        <dbReference type="SAM" id="Phobius"/>
    </source>
</evidence>
<organism evidence="2 3">
    <name type="scientific">Aequorivita aquimaris</name>
    <dbReference type="NCBI Taxonomy" id="1548749"/>
    <lineage>
        <taxon>Bacteria</taxon>
        <taxon>Pseudomonadati</taxon>
        <taxon>Bacteroidota</taxon>
        <taxon>Flavobacteriia</taxon>
        <taxon>Flavobacteriales</taxon>
        <taxon>Flavobacteriaceae</taxon>
        <taxon>Aequorivita</taxon>
    </lineage>
</organism>
<gene>
    <name evidence="2" type="ORF">LS48_03595</name>
</gene>
<evidence type="ECO:0000313" key="2">
    <source>
        <dbReference type="EMBL" id="KXO00501.1"/>
    </source>
</evidence>
<reference evidence="3" key="1">
    <citation type="submission" date="2014-10" db="EMBL/GenBank/DDBJ databases">
        <title>Genome sequencing of Vitellibacter sp. D-24.</title>
        <authorList>
            <person name="Thevarajoo S."/>
            <person name="Selvaratnam C."/>
            <person name="Goh K.M."/>
            <person name="Chong C.S."/>
        </authorList>
    </citation>
    <scope>NUCLEOTIDE SEQUENCE [LARGE SCALE GENOMIC DNA]</scope>
    <source>
        <strain evidence="3">D-24</strain>
    </source>
</reference>
<evidence type="ECO:0000313" key="3">
    <source>
        <dbReference type="Proteomes" id="UP000070138"/>
    </source>
</evidence>
<keyword evidence="1" id="KW-1133">Transmembrane helix</keyword>
<keyword evidence="3" id="KW-1185">Reference proteome</keyword>
<dbReference type="InterPro" id="IPR032809">
    <property type="entry name" value="Put_HupE_UreJ"/>
</dbReference>
<dbReference type="AlphaFoldDB" id="A0A137RJZ0"/>
<reference evidence="2 3" key="2">
    <citation type="journal article" date="2016" name="Int. J. Syst. Evol. Microbiol.">
        <title>Vitellibacter aquimaris sp. nov., a marine bacterium isolated from seawater.</title>
        <authorList>
            <person name="Thevarajoo S."/>
            <person name="Selvaratnam C."/>
            <person name="Goh K.M."/>
            <person name="Hong K.W."/>
            <person name="Chan X.Y."/>
            <person name="Chan K.G."/>
            <person name="Chong C.S."/>
        </authorList>
    </citation>
    <scope>NUCLEOTIDE SEQUENCE [LARGE SCALE GENOMIC DNA]</scope>
    <source>
        <strain evidence="2 3">D-24</strain>
    </source>
</reference>
<name>A0A137RJZ0_9FLAO</name>
<dbReference type="EMBL" id="JRWG01000002">
    <property type="protein sequence ID" value="KXO00501.1"/>
    <property type="molecule type" value="Genomic_DNA"/>
</dbReference>
<sequence>MSDFWLYFNLGLHHVLDWKAYDHILFLIVLCAAYTFSSWKRLLILVTMFTIGHTLSLLLASYNVVSVSGRLIEFLIPVTILVTALFNLFTAGKEKKMEKMGIFYIVTIFFGLIHGLGFASFFTALDSGNGFLPLLEFALGIEAAQIIVVIIILIIAFIFQTIFRFNKRDWVLVVSSLVIGMIIPMLIDNWIF</sequence>
<comment type="caution">
    <text evidence="2">The sequence shown here is derived from an EMBL/GenBank/DDBJ whole genome shotgun (WGS) entry which is preliminary data.</text>
</comment>
<proteinExistence type="predicted"/>